<evidence type="ECO:0000313" key="2">
    <source>
        <dbReference type="Proteomes" id="UP001211711"/>
    </source>
</evidence>
<name>A0ABT4ZS66_9CYAN</name>
<dbReference type="EMBL" id="JAQMTI010000136">
    <property type="protein sequence ID" value="MDB9441986.1"/>
    <property type="molecule type" value="Genomic_DNA"/>
</dbReference>
<sequence length="65" mass="7527">MIIVDTGFWLALANKQDVVYIAAKKRFQDLANQQFITTWCVVTETCYLLQKRVGVDAPKIFINIY</sequence>
<reference evidence="1 2" key="1">
    <citation type="submission" date="2023-01" db="EMBL/GenBank/DDBJ databases">
        <title>Genomes from the Australian National Cyanobacteria Reference Collection.</title>
        <authorList>
            <person name="Willis A."/>
            <person name="Lee E.M.F."/>
        </authorList>
    </citation>
    <scope>NUCLEOTIDE SEQUENCE [LARGE SCALE GENOMIC DNA]</scope>
    <source>
        <strain evidence="1 2">CS-549</strain>
    </source>
</reference>
<dbReference type="Gene3D" id="3.40.50.1010">
    <property type="entry name" value="5'-nuclease"/>
    <property type="match status" value="1"/>
</dbReference>
<proteinExistence type="predicted"/>
<dbReference type="SUPFAM" id="SSF88723">
    <property type="entry name" value="PIN domain-like"/>
    <property type="match status" value="1"/>
</dbReference>
<evidence type="ECO:0000313" key="1">
    <source>
        <dbReference type="EMBL" id="MDB9441986.1"/>
    </source>
</evidence>
<organism evidence="1 2">
    <name type="scientific">Sphaerospermopsis kisseleviana CS-549</name>
    <dbReference type="NCBI Taxonomy" id="3021783"/>
    <lineage>
        <taxon>Bacteria</taxon>
        <taxon>Bacillati</taxon>
        <taxon>Cyanobacteriota</taxon>
        <taxon>Cyanophyceae</taxon>
        <taxon>Nostocales</taxon>
        <taxon>Aphanizomenonaceae</taxon>
        <taxon>Sphaerospermopsis</taxon>
        <taxon>Sphaerospermopsis kisseleviana</taxon>
    </lineage>
</organism>
<evidence type="ECO:0008006" key="3">
    <source>
        <dbReference type="Google" id="ProtNLM"/>
    </source>
</evidence>
<accession>A0ABT4ZS66</accession>
<protein>
    <recommendedName>
        <fullName evidence="3">PIN domain-containing protein</fullName>
    </recommendedName>
</protein>
<dbReference type="InterPro" id="IPR029060">
    <property type="entry name" value="PIN-like_dom_sf"/>
</dbReference>
<dbReference type="RefSeq" id="WP_228051833.1">
    <property type="nucleotide sequence ID" value="NZ_JAQMTI010000136.1"/>
</dbReference>
<gene>
    <name evidence="1" type="ORF">PN497_11530</name>
</gene>
<keyword evidence="2" id="KW-1185">Reference proteome</keyword>
<comment type="caution">
    <text evidence="1">The sequence shown here is derived from an EMBL/GenBank/DDBJ whole genome shotgun (WGS) entry which is preliminary data.</text>
</comment>
<dbReference type="Proteomes" id="UP001211711">
    <property type="component" value="Unassembled WGS sequence"/>
</dbReference>